<reference evidence="1" key="2">
    <citation type="submission" date="2020-11" db="EMBL/GenBank/DDBJ databases">
        <authorList>
            <person name="McCartney M.A."/>
            <person name="Auch B."/>
            <person name="Kono T."/>
            <person name="Mallez S."/>
            <person name="Becker A."/>
            <person name="Gohl D.M."/>
            <person name="Silverstein K.A.T."/>
            <person name="Koren S."/>
            <person name="Bechman K.B."/>
            <person name="Herman A."/>
            <person name="Abrahante J.E."/>
            <person name="Garbe J."/>
        </authorList>
    </citation>
    <scope>NUCLEOTIDE SEQUENCE</scope>
    <source>
        <strain evidence="1">Duluth1</strain>
        <tissue evidence="1">Whole animal</tissue>
    </source>
</reference>
<gene>
    <name evidence="1" type="ORF">DPMN_008164</name>
</gene>
<proteinExistence type="predicted"/>
<name>A0A9D4RWN4_DREPO</name>
<reference evidence="1" key="1">
    <citation type="journal article" date="2019" name="bioRxiv">
        <title>The Genome of the Zebra Mussel, Dreissena polymorpha: A Resource for Invasive Species Research.</title>
        <authorList>
            <person name="McCartney M.A."/>
            <person name="Auch B."/>
            <person name="Kono T."/>
            <person name="Mallez S."/>
            <person name="Zhang Y."/>
            <person name="Obille A."/>
            <person name="Becker A."/>
            <person name="Abrahante J.E."/>
            <person name="Garbe J."/>
            <person name="Badalamenti J.P."/>
            <person name="Herman A."/>
            <person name="Mangelson H."/>
            <person name="Liachko I."/>
            <person name="Sullivan S."/>
            <person name="Sone E.D."/>
            <person name="Koren S."/>
            <person name="Silverstein K.A.T."/>
            <person name="Beckman K.B."/>
            <person name="Gohl D.M."/>
        </authorList>
    </citation>
    <scope>NUCLEOTIDE SEQUENCE</scope>
    <source>
        <strain evidence="1">Duluth1</strain>
        <tissue evidence="1">Whole animal</tissue>
    </source>
</reference>
<organism evidence="1 2">
    <name type="scientific">Dreissena polymorpha</name>
    <name type="common">Zebra mussel</name>
    <name type="synonym">Mytilus polymorpha</name>
    <dbReference type="NCBI Taxonomy" id="45954"/>
    <lineage>
        <taxon>Eukaryota</taxon>
        <taxon>Metazoa</taxon>
        <taxon>Spiralia</taxon>
        <taxon>Lophotrochozoa</taxon>
        <taxon>Mollusca</taxon>
        <taxon>Bivalvia</taxon>
        <taxon>Autobranchia</taxon>
        <taxon>Heteroconchia</taxon>
        <taxon>Euheterodonta</taxon>
        <taxon>Imparidentia</taxon>
        <taxon>Neoheterodontei</taxon>
        <taxon>Myida</taxon>
        <taxon>Dreissenoidea</taxon>
        <taxon>Dreissenidae</taxon>
        <taxon>Dreissena</taxon>
    </lineage>
</organism>
<evidence type="ECO:0000313" key="2">
    <source>
        <dbReference type="Proteomes" id="UP000828390"/>
    </source>
</evidence>
<dbReference type="AlphaFoldDB" id="A0A9D4RWN4"/>
<protein>
    <submittedName>
        <fullName evidence="1">Uncharacterized protein</fullName>
    </submittedName>
</protein>
<dbReference type="Proteomes" id="UP000828390">
    <property type="component" value="Unassembled WGS sequence"/>
</dbReference>
<keyword evidence="2" id="KW-1185">Reference proteome</keyword>
<evidence type="ECO:0000313" key="1">
    <source>
        <dbReference type="EMBL" id="KAH3884191.1"/>
    </source>
</evidence>
<sequence length="136" mass="14827">MAIRNRKGDSKQPYLTPVLISKASCGLSAMNDSAGNSFIRLPDDVRDLSWHPIVFQKSPEGLLVNSVKHLFIVNEVDMQPQIPLQGLLQNDAQGCDPCTISPFKSMLVGLGDAGLLRLSFSSAGCDLIPFLEWITV</sequence>
<dbReference type="EMBL" id="JAIWYP010000001">
    <property type="protein sequence ID" value="KAH3884191.1"/>
    <property type="molecule type" value="Genomic_DNA"/>
</dbReference>
<comment type="caution">
    <text evidence="1">The sequence shown here is derived from an EMBL/GenBank/DDBJ whole genome shotgun (WGS) entry which is preliminary data.</text>
</comment>
<accession>A0A9D4RWN4</accession>